<dbReference type="Proteomes" id="UP000827872">
    <property type="component" value="Linkage Group LG06"/>
</dbReference>
<keyword evidence="2" id="KW-1185">Reference proteome</keyword>
<dbReference type="EMBL" id="CM037619">
    <property type="protein sequence ID" value="KAH8008364.1"/>
    <property type="molecule type" value="Genomic_DNA"/>
</dbReference>
<proteinExistence type="predicted"/>
<comment type="caution">
    <text evidence="1">The sequence shown here is derived from an EMBL/GenBank/DDBJ whole genome shotgun (WGS) entry which is preliminary data.</text>
</comment>
<reference evidence="1" key="1">
    <citation type="submission" date="2021-08" db="EMBL/GenBank/DDBJ databases">
        <title>The first chromosome-level gecko genome reveals the dynamic sex chromosomes of Neotropical dwarf geckos (Sphaerodactylidae: Sphaerodactylus).</title>
        <authorList>
            <person name="Pinto B.J."/>
            <person name="Keating S.E."/>
            <person name="Gamble T."/>
        </authorList>
    </citation>
    <scope>NUCLEOTIDE SEQUENCE</scope>
    <source>
        <strain evidence="1">TG3544</strain>
    </source>
</reference>
<name>A0ACB8FSN7_9SAUR</name>
<sequence>MRPFIVMLRRINHFLIIKTELLNRSPADQRCQHAVKYGPDTVVISPSGNITQLFGSPLTLHCSADSVPAAQYSWFFNNTTMDRHGSLLIINFTEWEHEGTYECWAYNDVTNLTGQASVSVVIDKESPSAHLSLTPGLILGIVTGLLVGLVLIAILAYCYCAHVRRKNLTSAVSRCDNHTPPDLQTTAGVSTTFISGISETRDRDKTEPVPNSNLATAGKS</sequence>
<protein>
    <submittedName>
        <fullName evidence="1">Uncharacterized protein</fullName>
    </submittedName>
</protein>
<evidence type="ECO:0000313" key="1">
    <source>
        <dbReference type="EMBL" id="KAH8008364.1"/>
    </source>
</evidence>
<gene>
    <name evidence="1" type="ORF">K3G42_029282</name>
</gene>
<evidence type="ECO:0000313" key="2">
    <source>
        <dbReference type="Proteomes" id="UP000827872"/>
    </source>
</evidence>
<accession>A0ACB8FSN7</accession>
<organism evidence="1 2">
    <name type="scientific">Sphaerodactylus townsendi</name>
    <dbReference type="NCBI Taxonomy" id="933632"/>
    <lineage>
        <taxon>Eukaryota</taxon>
        <taxon>Metazoa</taxon>
        <taxon>Chordata</taxon>
        <taxon>Craniata</taxon>
        <taxon>Vertebrata</taxon>
        <taxon>Euteleostomi</taxon>
        <taxon>Lepidosauria</taxon>
        <taxon>Squamata</taxon>
        <taxon>Bifurcata</taxon>
        <taxon>Gekkota</taxon>
        <taxon>Sphaerodactylidae</taxon>
        <taxon>Sphaerodactylus</taxon>
    </lineage>
</organism>